<dbReference type="InterPro" id="IPR024406">
    <property type="entry name" value="TAC-10"/>
</dbReference>
<name>A0AAJ4W9H4_9GAMM</name>
<evidence type="ECO:0000313" key="2">
    <source>
        <dbReference type="Proteomes" id="UP000226420"/>
    </source>
</evidence>
<dbReference type="AlphaFoldDB" id="A0AAJ4W9H4"/>
<dbReference type="Pfam" id="PF10963">
    <property type="entry name" value="Phage_TAC_10"/>
    <property type="match status" value="1"/>
</dbReference>
<reference evidence="1 2" key="1">
    <citation type="submission" date="2016-10" db="EMBL/GenBank/DDBJ databases">
        <authorList>
            <person name="Varghese N."/>
            <person name="Submissions S."/>
        </authorList>
    </citation>
    <scope>NUCLEOTIDE SEQUENCE [LARGE SCALE GENOMIC DNA]</scope>
    <source>
        <strain evidence="1 2">DSM 5563</strain>
    </source>
</reference>
<dbReference type="Proteomes" id="UP000226420">
    <property type="component" value="Unassembled WGS sequence"/>
</dbReference>
<dbReference type="RefSeq" id="WP_074821433.1">
    <property type="nucleotide sequence ID" value="NZ_FOLW01000002.1"/>
</dbReference>
<comment type="caution">
    <text evidence="1">The sequence shown here is derived from an EMBL/GenBank/DDBJ whole genome shotgun (WGS) entry which is preliminary data.</text>
</comment>
<dbReference type="EMBL" id="FOLW01000002">
    <property type="protein sequence ID" value="SFC49902.1"/>
    <property type="molecule type" value="Genomic_DNA"/>
</dbReference>
<accession>A0AAJ4W9H4</accession>
<evidence type="ECO:0000313" key="1">
    <source>
        <dbReference type="EMBL" id="SFC49902.1"/>
    </source>
</evidence>
<proteinExistence type="predicted"/>
<sequence>MAKVTLEIGSVELVFNPEVETYNKFINEMQMNNKMAPSTNYIRRIVDKNYKDALNDILVNSPGAALQIAAAINDEFAPELEITVKK</sequence>
<organism evidence="1 2">
    <name type="scientific">Pragia fontium DSM 5563 = ATCC 49100</name>
    <dbReference type="NCBI Taxonomy" id="1122977"/>
    <lineage>
        <taxon>Bacteria</taxon>
        <taxon>Pseudomonadati</taxon>
        <taxon>Pseudomonadota</taxon>
        <taxon>Gammaproteobacteria</taxon>
        <taxon>Enterobacterales</taxon>
        <taxon>Budviciaceae</taxon>
        <taxon>Pragia</taxon>
    </lineage>
</organism>
<gene>
    <name evidence="1" type="ORF">SAMN02745723_102514</name>
</gene>
<protein>
    <submittedName>
        <fullName evidence="1">Phage tail assembly chaperone</fullName>
    </submittedName>
</protein>